<dbReference type="EMBL" id="JAUSVM010000001">
    <property type="protein sequence ID" value="MDQ0424678.1"/>
    <property type="molecule type" value="Genomic_DNA"/>
</dbReference>
<reference evidence="8 9" key="1">
    <citation type="submission" date="2023-07" db="EMBL/GenBank/DDBJ databases">
        <title>Sequencing the genomes of 1000 actinobacteria strains.</title>
        <authorList>
            <person name="Klenk H.-P."/>
        </authorList>
    </citation>
    <scope>NUCLEOTIDE SEQUENCE [LARGE SCALE GENOMIC DNA]</scope>
    <source>
        <strain evidence="8 9">DSM 14785</strain>
    </source>
</reference>
<keyword evidence="2" id="KW-1003">Cell membrane</keyword>
<evidence type="ECO:0000256" key="1">
    <source>
        <dbReference type="ARBA" id="ARBA00004236"/>
    </source>
</evidence>
<accession>A0ABU0GH98</accession>
<dbReference type="Pfam" id="PF04347">
    <property type="entry name" value="FliO"/>
    <property type="match status" value="1"/>
</dbReference>
<organism evidence="8 9">
    <name type="scientific">Cellulomonas iranensis</name>
    <dbReference type="NCBI Taxonomy" id="76862"/>
    <lineage>
        <taxon>Bacteria</taxon>
        <taxon>Bacillati</taxon>
        <taxon>Actinomycetota</taxon>
        <taxon>Actinomycetes</taxon>
        <taxon>Micrococcales</taxon>
        <taxon>Cellulomonadaceae</taxon>
        <taxon>Cellulomonas</taxon>
    </lineage>
</organism>
<keyword evidence="5 7" id="KW-0472">Membrane</keyword>
<dbReference type="InterPro" id="IPR022781">
    <property type="entry name" value="Flagellar_biosynth_FliO"/>
</dbReference>
<name>A0ABU0GH98_9CELL</name>
<keyword evidence="4 7" id="KW-1133">Transmembrane helix</keyword>
<proteinExistence type="predicted"/>
<keyword evidence="8" id="KW-0966">Cell projection</keyword>
<keyword evidence="3 7" id="KW-0812">Transmembrane</keyword>
<feature type="compositionally biased region" description="Low complexity" evidence="6">
    <location>
        <begin position="88"/>
        <end position="122"/>
    </location>
</feature>
<evidence type="ECO:0000256" key="7">
    <source>
        <dbReference type="SAM" id="Phobius"/>
    </source>
</evidence>
<comment type="caution">
    <text evidence="8">The sequence shown here is derived from an EMBL/GenBank/DDBJ whole genome shotgun (WGS) entry which is preliminary data.</text>
</comment>
<sequence>MDELLLVGRVLLSLACVVGLVWYLARKLGASRGAHDDREPTVHVVDRQSLSRGSGVAVVAVGSRRLLVGFGEQQVQLLTELRPVPELAPATTSASTPAAGSADAVPTPRPAPDGARPGPLAGSVLSPQTWRATLRALQDRTVRR</sequence>
<comment type="subcellular location">
    <subcellularLocation>
        <location evidence="1">Cell membrane</location>
    </subcellularLocation>
</comment>
<evidence type="ECO:0000256" key="6">
    <source>
        <dbReference type="SAM" id="MobiDB-lite"/>
    </source>
</evidence>
<evidence type="ECO:0000256" key="3">
    <source>
        <dbReference type="ARBA" id="ARBA00022692"/>
    </source>
</evidence>
<gene>
    <name evidence="8" type="ORF">JO380_001059</name>
</gene>
<feature type="transmembrane region" description="Helical" evidence="7">
    <location>
        <begin position="6"/>
        <end position="25"/>
    </location>
</feature>
<keyword evidence="8" id="KW-0282">Flagellum</keyword>
<dbReference type="RefSeq" id="WP_070320585.1">
    <property type="nucleotide sequence ID" value="NZ_JAUSVM010000001.1"/>
</dbReference>
<keyword evidence="9" id="KW-1185">Reference proteome</keyword>
<keyword evidence="8" id="KW-0969">Cilium</keyword>
<dbReference type="Proteomes" id="UP001240250">
    <property type="component" value="Unassembled WGS sequence"/>
</dbReference>
<protein>
    <submittedName>
        <fullName evidence="8">Flagellar protein FliO/FliZ</fullName>
    </submittedName>
</protein>
<evidence type="ECO:0000256" key="2">
    <source>
        <dbReference type="ARBA" id="ARBA00022475"/>
    </source>
</evidence>
<feature type="region of interest" description="Disordered" evidence="6">
    <location>
        <begin position="88"/>
        <end position="129"/>
    </location>
</feature>
<evidence type="ECO:0000313" key="9">
    <source>
        <dbReference type="Proteomes" id="UP001240250"/>
    </source>
</evidence>
<evidence type="ECO:0000256" key="5">
    <source>
        <dbReference type="ARBA" id="ARBA00023136"/>
    </source>
</evidence>
<evidence type="ECO:0000313" key="8">
    <source>
        <dbReference type="EMBL" id="MDQ0424678.1"/>
    </source>
</evidence>
<evidence type="ECO:0000256" key="4">
    <source>
        <dbReference type="ARBA" id="ARBA00022989"/>
    </source>
</evidence>